<evidence type="ECO:0000313" key="2">
    <source>
        <dbReference type="EMBL" id="KAK8777073.1"/>
    </source>
</evidence>
<evidence type="ECO:0000313" key="3">
    <source>
        <dbReference type="Proteomes" id="UP001321473"/>
    </source>
</evidence>
<accession>A0AAQ4ERB8</accession>
<dbReference type="AlphaFoldDB" id="A0AAQ4ERB8"/>
<organism evidence="2 3">
    <name type="scientific">Amblyomma americanum</name>
    <name type="common">Lone star tick</name>
    <dbReference type="NCBI Taxonomy" id="6943"/>
    <lineage>
        <taxon>Eukaryota</taxon>
        <taxon>Metazoa</taxon>
        <taxon>Ecdysozoa</taxon>
        <taxon>Arthropoda</taxon>
        <taxon>Chelicerata</taxon>
        <taxon>Arachnida</taxon>
        <taxon>Acari</taxon>
        <taxon>Parasitiformes</taxon>
        <taxon>Ixodida</taxon>
        <taxon>Ixodoidea</taxon>
        <taxon>Ixodidae</taxon>
        <taxon>Amblyomminae</taxon>
        <taxon>Amblyomma</taxon>
    </lineage>
</organism>
<reference evidence="2 3" key="1">
    <citation type="journal article" date="2023" name="Arcadia Sci">
        <title>De novo assembly of a long-read Amblyomma americanum tick genome.</title>
        <authorList>
            <person name="Chou S."/>
            <person name="Poskanzer K.E."/>
            <person name="Rollins M."/>
            <person name="Thuy-Boun P.S."/>
        </authorList>
    </citation>
    <scope>NUCLEOTIDE SEQUENCE [LARGE SCALE GENOMIC DNA]</scope>
    <source>
        <strain evidence="2">F_SG_1</strain>
        <tissue evidence="2">Salivary glands</tissue>
    </source>
</reference>
<evidence type="ECO:0000256" key="1">
    <source>
        <dbReference type="SAM" id="MobiDB-lite"/>
    </source>
</evidence>
<dbReference type="EMBL" id="JARKHS020012250">
    <property type="protein sequence ID" value="KAK8777073.1"/>
    <property type="molecule type" value="Genomic_DNA"/>
</dbReference>
<feature type="region of interest" description="Disordered" evidence="1">
    <location>
        <begin position="1"/>
        <end position="49"/>
    </location>
</feature>
<protein>
    <submittedName>
        <fullName evidence="2">Uncharacterized protein</fullName>
    </submittedName>
</protein>
<keyword evidence="3" id="KW-1185">Reference proteome</keyword>
<proteinExistence type="predicted"/>
<feature type="compositionally biased region" description="Basic and acidic residues" evidence="1">
    <location>
        <begin position="17"/>
        <end position="26"/>
    </location>
</feature>
<dbReference type="Proteomes" id="UP001321473">
    <property type="component" value="Unassembled WGS sequence"/>
</dbReference>
<comment type="caution">
    <text evidence="2">The sequence shown here is derived from an EMBL/GenBank/DDBJ whole genome shotgun (WGS) entry which is preliminary data.</text>
</comment>
<gene>
    <name evidence="2" type="ORF">V5799_029581</name>
</gene>
<name>A0AAQ4ERB8_AMBAM</name>
<sequence>MLEDASKACGDTLEACEQEKPEKVDAAEPAGEPPDQELELPMPSSPTSLKRHLRKAYGRRPMELVSRYFRSLHDLATFANNETFLSRCRDLQMVPPAYRVECRGIKNTQHVIRILDKCSYRLMLADLEYNKVRKVQVSRLLEIQHEKLKMIMTEEDLHYILMMSKEKYENVFEATRDEQRGAFVQLLREYEIRLEEDAGSDNV</sequence>